<dbReference type="AlphaFoldDB" id="A0A8S3VDT1"/>
<feature type="compositionally biased region" description="Basic and acidic residues" evidence="1">
    <location>
        <begin position="211"/>
        <end position="220"/>
    </location>
</feature>
<dbReference type="OrthoDB" id="10037288at2759"/>
<dbReference type="Pfam" id="PF01391">
    <property type="entry name" value="Collagen"/>
    <property type="match status" value="1"/>
</dbReference>
<organism evidence="3 4">
    <name type="scientific">Mytilus edulis</name>
    <name type="common">Blue mussel</name>
    <dbReference type="NCBI Taxonomy" id="6550"/>
    <lineage>
        <taxon>Eukaryota</taxon>
        <taxon>Metazoa</taxon>
        <taxon>Spiralia</taxon>
        <taxon>Lophotrochozoa</taxon>
        <taxon>Mollusca</taxon>
        <taxon>Bivalvia</taxon>
        <taxon>Autobranchia</taxon>
        <taxon>Pteriomorphia</taxon>
        <taxon>Mytilida</taxon>
        <taxon>Mytiloidea</taxon>
        <taxon>Mytilidae</taxon>
        <taxon>Mytilinae</taxon>
        <taxon>Mytilus</taxon>
    </lineage>
</organism>
<evidence type="ECO:0000313" key="3">
    <source>
        <dbReference type="EMBL" id="CAG2256063.1"/>
    </source>
</evidence>
<evidence type="ECO:0000313" key="4">
    <source>
        <dbReference type="Proteomes" id="UP000683360"/>
    </source>
</evidence>
<dbReference type="PANTHER" id="PTHR37456:SF6">
    <property type="entry name" value="COLLAGEN ALPHA-1(XXIII) CHAIN-LIKE ISOFORM X2"/>
    <property type="match status" value="1"/>
</dbReference>
<keyword evidence="2" id="KW-0472">Membrane</keyword>
<evidence type="ECO:0000256" key="1">
    <source>
        <dbReference type="SAM" id="MobiDB-lite"/>
    </source>
</evidence>
<evidence type="ECO:0000256" key="2">
    <source>
        <dbReference type="SAM" id="Phobius"/>
    </source>
</evidence>
<feature type="compositionally biased region" description="Basic and acidic residues" evidence="1">
    <location>
        <begin position="106"/>
        <end position="116"/>
    </location>
</feature>
<accession>A0A8S3VDT1</accession>
<keyword evidence="2" id="KW-0812">Transmembrane</keyword>
<keyword evidence="2" id="KW-1133">Transmembrane helix</keyword>
<comment type="caution">
    <text evidence="3">The sequence shown here is derived from an EMBL/GenBank/DDBJ whole genome shotgun (WGS) entry which is preliminary data.</text>
</comment>
<dbReference type="EMBL" id="CAJPWZ010003292">
    <property type="protein sequence ID" value="CAG2256063.1"/>
    <property type="molecule type" value="Genomic_DNA"/>
</dbReference>
<feature type="compositionally biased region" description="Basic and acidic residues" evidence="1">
    <location>
        <begin position="131"/>
        <end position="142"/>
    </location>
</feature>
<name>A0A8S3VDT1_MYTED</name>
<proteinExistence type="predicted"/>
<feature type="transmembrane region" description="Helical" evidence="2">
    <location>
        <begin position="44"/>
        <end position="67"/>
    </location>
</feature>
<keyword evidence="4" id="KW-1185">Reference proteome</keyword>
<dbReference type="InterPro" id="IPR008160">
    <property type="entry name" value="Collagen"/>
</dbReference>
<reference evidence="3" key="1">
    <citation type="submission" date="2021-03" db="EMBL/GenBank/DDBJ databases">
        <authorList>
            <person name="Bekaert M."/>
        </authorList>
    </citation>
    <scope>NUCLEOTIDE SEQUENCE</scope>
</reference>
<feature type="region of interest" description="Disordered" evidence="1">
    <location>
        <begin position="106"/>
        <end position="230"/>
    </location>
</feature>
<protein>
    <recommendedName>
        <fullName evidence="5">Collagen-like protein</fullName>
    </recommendedName>
</protein>
<sequence length="230" mass="24296">MGDQVELVNILQTEHFQSSEHFQDNVLNIKLAEIHKASRKRDKLIAAFIIVQLFCVLLAVAVNFVYLNDKIENSVRLEKQIQILTSNTSKLTSLDKQLSYDSDMKDLIKGDKDSRGNEGNPGVGSNQGNTGKKEVKGERGETGLRGPIGASGIKGEKGNNGLIGANGQIGDKGTIDEVGPIGEKGVSGEKGPNGDNGIIGEKGSTGIRGPMGDKGEKGTIGDKGQNGAKV</sequence>
<dbReference type="Proteomes" id="UP000683360">
    <property type="component" value="Unassembled WGS sequence"/>
</dbReference>
<dbReference type="PANTHER" id="PTHR37456">
    <property type="entry name" value="SI:CH211-266K2.1"/>
    <property type="match status" value="1"/>
</dbReference>
<gene>
    <name evidence="3" type="ORF">MEDL_67434</name>
</gene>
<dbReference type="InterPro" id="IPR050938">
    <property type="entry name" value="Collagen_Structural_Proteins"/>
</dbReference>
<evidence type="ECO:0008006" key="5">
    <source>
        <dbReference type="Google" id="ProtNLM"/>
    </source>
</evidence>